<evidence type="ECO:0000313" key="2">
    <source>
        <dbReference type="Proteomes" id="UP001311915"/>
    </source>
</evidence>
<proteinExistence type="predicted"/>
<gene>
    <name evidence="1" type="ORF">R3W88_026850</name>
</gene>
<comment type="caution">
    <text evidence="1">The sequence shown here is derived from an EMBL/GenBank/DDBJ whole genome shotgun (WGS) entry which is preliminary data.</text>
</comment>
<dbReference type="AlphaFoldDB" id="A0AAV9LEE4"/>
<reference evidence="1 2" key="1">
    <citation type="submission" date="2023-10" db="EMBL/GenBank/DDBJ databases">
        <title>Genome-Wide Identification Analysis in wild type Solanum Pinnatisectum Reveals Some Genes Defensing Phytophthora Infestans.</title>
        <authorList>
            <person name="Sun C."/>
        </authorList>
    </citation>
    <scope>NUCLEOTIDE SEQUENCE [LARGE SCALE GENOMIC DNA]</scope>
    <source>
        <strain evidence="1">LQN</strain>
        <tissue evidence="1">Leaf</tissue>
    </source>
</reference>
<dbReference type="Proteomes" id="UP001311915">
    <property type="component" value="Unassembled WGS sequence"/>
</dbReference>
<evidence type="ECO:0000313" key="1">
    <source>
        <dbReference type="EMBL" id="KAK4724071.1"/>
    </source>
</evidence>
<name>A0AAV9LEE4_9SOLN</name>
<organism evidence="1 2">
    <name type="scientific">Solanum pinnatisectum</name>
    <name type="common">tansyleaf nightshade</name>
    <dbReference type="NCBI Taxonomy" id="50273"/>
    <lineage>
        <taxon>Eukaryota</taxon>
        <taxon>Viridiplantae</taxon>
        <taxon>Streptophyta</taxon>
        <taxon>Embryophyta</taxon>
        <taxon>Tracheophyta</taxon>
        <taxon>Spermatophyta</taxon>
        <taxon>Magnoliopsida</taxon>
        <taxon>eudicotyledons</taxon>
        <taxon>Gunneridae</taxon>
        <taxon>Pentapetalae</taxon>
        <taxon>asterids</taxon>
        <taxon>lamiids</taxon>
        <taxon>Solanales</taxon>
        <taxon>Solanaceae</taxon>
        <taxon>Solanoideae</taxon>
        <taxon>Solaneae</taxon>
        <taxon>Solanum</taxon>
    </lineage>
</organism>
<dbReference type="EMBL" id="JAWPEI010000006">
    <property type="protein sequence ID" value="KAK4724071.1"/>
    <property type="molecule type" value="Genomic_DNA"/>
</dbReference>
<protein>
    <submittedName>
        <fullName evidence="1">Uncharacterized protein</fullName>
    </submittedName>
</protein>
<accession>A0AAV9LEE4</accession>
<keyword evidence="2" id="KW-1185">Reference proteome</keyword>
<sequence>MIEVVIGEFFQRLEVVNSNWLHSRPSCKENYLSEGMSDHCPARISLQNQTNRSKRTFQYCNVWSQHPLFNMKKSKC</sequence>